<dbReference type="EMBL" id="FOJX01000001">
    <property type="protein sequence ID" value="SFA70829.1"/>
    <property type="molecule type" value="Genomic_DNA"/>
</dbReference>
<organism evidence="1 2">
    <name type="scientific">Selenomonas ruminantium</name>
    <dbReference type="NCBI Taxonomy" id="971"/>
    <lineage>
        <taxon>Bacteria</taxon>
        <taxon>Bacillati</taxon>
        <taxon>Bacillota</taxon>
        <taxon>Negativicutes</taxon>
        <taxon>Selenomonadales</taxon>
        <taxon>Selenomonadaceae</taxon>
        <taxon>Selenomonas</taxon>
    </lineage>
</organism>
<protein>
    <submittedName>
        <fullName evidence="1">Uncharacterized protein</fullName>
    </submittedName>
</protein>
<dbReference type="Proteomes" id="UP000183843">
    <property type="component" value="Unassembled WGS sequence"/>
</dbReference>
<evidence type="ECO:0000313" key="2">
    <source>
        <dbReference type="Proteomes" id="UP000183843"/>
    </source>
</evidence>
<reference evidence="1 2" key="1">
    <citation type="submission" date="2016-10" db="EMBL/GenBank/DDBJ databases">
        <authorList>
            <person name="de Groot N.N."/>
        </authorList>
    </citation>
    <scope>NUCLEOTIDE SEQUENCE [LARGE SCALE GENOMIC DNA]</scope>
    <source>
        <strain evidence="1 2">L14</strain>
    </source>
</reference>
<name>A0A1I0V389_SELRU</name>
<accession>A0A1I0V389</accession>
<proteinExistence type="predicted"/>
<sequence length="65" mass="7249">MEKISYDCYCTHSILSEAMVFAGIAIKVNLLKEKAARVSKNGIVCPAYHVASLFQYKGRLVGTYF</sequence>
<dbReference type="AlphaFoldDB" id="A0A1I0V389"/>
<evidence type="ECO:0000313" key="1">
    <source>
        <dbReference type="EMBL" id="SFA70829.1"/>
    </source>
</evidence>
<gene>
    <name evidence="1" type="ORF">SAMN05216587_101223</name>
</gene>